<organism evidence="4 5">
    <name type="scientific">Apophysomyces ossiformis</name>
    <dbReference type="NCBI Taxonomy" id="679940"/>
    <lineage>
        <taxon>Eukaryota</taxon>
        <taxon>Fungi</taxon>
        <taxon>Fungi incertae sedis</taxon>
        <taxon>Mucoromycota</taxon>
        <taxon>Mucoromycotina</taxon>
        <taxon>Mucoromycetes</taxon>
        <taxon>Mucorales</taxon>
        <taxon>Mucorineae</taxon>
        <taxon>Mucoraceae</taxon>
        <taxon>Apophysomyces</taxon>
    </lineage>
</organism>
<feature type="compositionally biased region" description="Polar residues" evidence="2">
    <location>
        <begin position="291"/>
        <end position="313"/>
    </location>
</feature>
<feature type="region of interest" description="Disordered" evidence="2">
    <location>
        <begin position="258"/>
        <end position="392"/>
    </location>
</feature>
<accession>A0A8H7EPW6</accession>
<proteinExistence type="predicted"/>
<reference evidence="4" key="1">
    <citation type="submission" date="2020-01" db="EMBL/GenBank/DDBJ databases">
        <title>Genome Sequencing of Three Apophysomyces-Like Fungal Strains Confirms a Novel Fungal Genus in the Mucoromycota with divergent Burkholderia-like Endosymbiotic Bacteria.</title>
        <authorList>
            <person name="Stajich J.E."/>
            <person name="Macias A.M."/>
            <person name="Carter-House D."/>
            <person name="Lovett B."/>
            <person name="Kasson L.R."/>
            <person name="Berry K."/>
            <person name="Grigoriev I."/>
            <person name="Chang Y."/>
            <person name="Spatafora J."/>
            <person name="Kasson M.T."/>
        </authorList>
    </citation>
    <scope>NUCLEOTIDE SEQUENCE</scope>
    <source>
        <strain evidence="4">NRRL A-21654</strain>
    </source>
</reference>
<comment type="caution">
    <text evidence="4">The sequence shown here is derived from an EMBL/GenBank/DDBJ whole genome shotgun (WGS) entry which is preliminary data.</text>
</comment>
<evidence type="ECO:0000313" key="4">
    <source>
        <dbReference type="EMBL" id="KAF7721575.1"/>
    </source>
</evidence>
<evidence type="ECO:0000313" key="5">
    <source>
        <dbReference type="Proteomes" id="UP000605846"/>
    </source>
</evidence>
<evidence type="ECO:0000256" key="2">
    <source>
        <dbReference type="SAM" id="MobiDB-lite"/>
    </source>
</evidence>
<dbReference type="Proteomes" id="UP000605846">
    <property type="component" value="Unassembled WGS sequence"/>
</dbReference>
<name>A0A8H7EPW6_9FUNG</name>
<sequence>QYQARLSVWQNYSKNRDWLEARKDANNIDDIEASLSEGSPRSTYDRYREYLRQLKTNDNGLRLWKFYSNRSVHRRTWDNAISQSSCLDKACYLITNQARRTFDMNHEMDDNQRHVDEPRLVYAFGLDGMSRKSRREALAPMDHKIANALYRKINQKNRNKDRQHADVCTRVDEYLTSKVCCRCSKEAVQDRARLEKGQEKVLRVVQCANCGRTFHRDGNAADNQATIARYMLRFQQRPRWFIRPSRCLEAAGEEEAMVTTGRAELQQRASGREATGTQEVRETAGPRRHPSQGTAVQTPLEEQSSGRESTGTQEVPEIAEPRRRPSQEAAVQTPTARHRRRASQTETMVEPPRSRRRISRREEERPESSRAPLRRSEGQQAKRQKRIHESSG</sequence>
<dbReference type="AlphaFoldDB" id="A0A8H7EPW6"/>
<dbReference type="Pfam" id="PF07282">
    <property type="entry name" value="Cas12f1-like_TNB"/>
    <property type="match status" value="1"/>
</dbReference>
<feature type="non-terminal residue" evidence="4">
    <location>
        <position position="1"/>
    </location>
</feature>
<keyword evidence="5" id="KW-1185">Reference proteome</keyword>
<keyword evidence="1" id="KW-0238">DNA-binding</keyword>
<evidence type="ECO:0000259" key="3">
    <source>
        <dbReference type="Pfam" id="PF07282"/>
    </source>
</evidence>
<feature type="domain" description="Cas12f1-like TNB" evidence="3">
    <location>
        <begin position="158"/>
        <end position="223"/>
    </location>
</feature>
<dbReference type="GO" id="GO:0003677">
    <property type="term" value="F:DNA binding"/>
    <property type="evidence" value="ECO:0007669"/>
    <property type="project" value="UniProtKB-KW"/>
</dbReference>
<evidence type="ECO:0000256" key="1">
    <source>
        <dbReference type="ARBA" id="ARBA00023125"/>
    </source>
</evidence>
<dbReference type="EMBL" id="JABAYA010000251">
    <property type="protein sequence ID" value="KAF7721575.1"/>
    <property type="molecule type" value="Genomic_DNA"/>
</dbReference>
<dbReference type="OrthoDB" id="2267145at2759"/>
<protein>
    <recommendedName>
        <fullName evidence="3">Cas12f1-like TNB domain-containing protein</fullName>
    </recommendedName>
</protein>
<gene>
    <name evidence="4" type="ORF">EC973_004467</name>
</gene>
<dbReference type="InterPro" id="IPR010095">
    <property type="entry name" value="Cas12f1-like_TNB"/>
</dbReference>